<dbReference type="Proteomes" id="UP001164929">
    <property type="component" value="Chromosome 16"/>
</dbReference>
<proteinExistence type="predicted"/>
<gene>
    <name evidence="1" type="ORF">NC653_036508</name>
</gene>
<evidence type="ECO:0000313" key="2">
    <source>
        <dbReference type="Proteomes" id="UP001164929"/>
    </source>
</evidence>
<accession>A0AAD6PUY0</accession>
<evidence type="ECO:0000313" key="1">
    <source>
        <dbReference type="EMBL" id="KAJ6968544.1"/>
    </source>
</evidence>
<dbReference type="EMBL" id="JAQIZT010000016">
    <property type="protein sequence ID" value="KAJ6968544.1"/>
    <property type="molecule type" value="Genomic_DNA"/>
</dbReference>
<comment type="caution">
    <text evidence="1">The sequence shown here is derived from an EMBL/GenBank/DDBJ whole genome shotgun (WGS) entry which is preliminary data.</text>
</comment>
<sequence>MGYLPISLASKQICSELDNSSGEIRTALPKMPPCYLSLCVCGPGPATHLVLYISRNERPCIGCFSDINATTDPPVFQILGVQPDFAAFMDSLSQKDYKAPSPIDSMTVYINSPRG</sequence>
<name>A0AAD6PUY0_9ROSI</name>
<organism evidence="1 2">
    <name type="scientific">Populus alba x Populus x berolinensis</name>
    <dbReference type="NCBI Taxonomy" id="444605"/>
    <lineage>
        <taxon>Eukaryota</taxon>
        <taxon>Viridiplantae</taxon>
        <taxon>Streptophyta</taxon>
        <taxon>Embryophyta</taxon>
        <taxon>Tracheophyta</taxon>
        <taxon>Spermatophyta</taxon>
        <taxon>Magnoliopsida</taxon>
        <taxon>eudicotyledons</taxon>
        <taxon>Gunneridae</taxon>
        <taxon>Pentapetalae</taxon>
        <taxon>rosids</taxon>
        <taxon>fabids</taxon>
        <taxon>Malpighiales</taxon>
        <taxon>Salicaceae</taxon>
        <taxon>Saliceae</taxon>
        <taxon>Populus</taxon>
    </lineage>
</organism>
<dbReference type="AlphaFoldDB" id="A0AAD6PUY0"/>
<protein>
    <submittedName>
        <fullName evidence="1">Uncharacterized protein</fullName>
    </submittedName>
</protein>
<reference evidence="1 2" key="1">
    <citation type="journal article" date="2023" name="Mol. Ecol. Resour.">
        <title>Chromosome-level genome assembly of a triploid poplar Populus alba 'Berolinensis'.</title>
        <authorList>
            <person name="Chen S."/>
            <person name="Yu Y."/>
            <person name="Wang X."/>
            <person name="Wang S."/>
            <person name="Zhang T."/>
            <person name="Zhou Y."/>
            <person name="He R."/>
            <person name="Meng N."/>
            <person name="Wang Y."/>
            <person name="Liu W."/>
            <person name="Liu Z."/>
            <person name="Liu J."/>
            <person name="Guo Q."/>
            <person name="Huang H."/>
            <person name="Sederoff R.R."/>
            <person name="Wang G."/>
            <person name="Qu G."/>
            <person name="Chen S."/>
        </authorList>
    </citation>
    <scope>NUCLEOTIDE SEQUENCE [LARGE SCALE GENOMIC DNA]</scope>
    <source>
        <strain evidence="1">SC-2020</strain>
    </source>
</reference>
<keyword evidence="2" id="KW-1185">Reference proteome</keyword>